<dbReference type="InterPro" id="IPR003451">
    <property type="entry name" value="LytB/IspH"/>
</dbReference>
<feature type="binding site" evidence="5">
    <location>
        <position position="74"/>
    </location>
    <ligand>
        <name>isopentenyl diphosphate</name>
        <dbReference type="ChEBI" id="CHEBI:128769"/>
    </ligand>
</feature>
<dbReference type="Gene3D" id="3.40.1010.20">
    <property type="entry name" value="4-hydroxy-3-methylbut-2-enyl diphosphate reductase, catalytic domain"/>
    <property type="match status" value="2"/>
</dbReference>
<evidence type="ECO:0000256" key="1">
    <source>
        <dbReference type="ARBA" id="ARBA00022485"/>
    </source>
</evidence>
<accession>A0A9D2IF05</accession>
<dbReference type="EC" id="1.17.7.4" evidence="5"/>
<keyword evidence="5" id="KW-0414">Isoprene biosynthesis</keyword>
<comment type="pathway">
    <text evidence="5">Isoprenoid biosynthesis; isopentenyl diphosphate biosynthesis via DXP pathway; isopentenyl diphosphate from 1-deoxy-D-xylulose 5-phosphate: step 6/6.</text>
</comment>
<gene>
    <name evidence="5" type="primary">ispH</name>
    <name evidence="6" type="ORF">H9779_04345</name>
</gene>
<keyword evidence="2 5" id="KW-0479">Metal-binding</keyword>
<dbReference type="GO" id="GO:0051745">
    <property type="term" value="F:4-hydroxy-3-methylbut-2-enyl diphosphate reductase activity"/>
    <property type="evidence" value="ECO:0007669"/>
    <property type="project" value="UniProtKB-UniRule"/>
</dbReference>
<dbReference type="GO" id="GO:0046872">
    <property type="term" value="F:metal ion binding"/>
    <property type="evidence" value="ECO:0007669"/>
    <property type="project" value="UniProtKB-KW"/>
</dbReference>
<feature type="binding site" evidence="5">
    <location>
        <position position="74"/>
    </location>
    <ligand>
        <name>dimethylallyl diphosphate</name>
        <dbReference type="ChEBI" id="CHEBI:57623"/>
    </ligand>
</feature>
<evidence type="ECO:0000313" key="6">
    <source>
        <dbReference type="EMBL" id="HJA98817.1"/>
    </source>
</evidence>
<feature type="binding site" evidence="5">
    <location>
        <position position="227"/>
    </location>
    <ligand>
        <name>(2E)-4-hydroxy-3-methylbut-2-enyl diphosphate</name>
        <dbReference type="ChEBI" id="CHEBI:128753"/>
    </ligand>
</feature>
<sequence length="295" mass="32795">MRIEIDSQSGFCFGVVTAISKAEEALQREKVVYSLGDIVHNRLEVQRLEGLGMQTVTHEQMPRLGGCSLFIRAHGEPPATYREAERLGIRVIDATCPVVAKLQKSVVAAHERMKKEGGQVVILGKRGHAEVIGLTGQVDEPIPVIENVKDLDAIDFSRPIYFLSQTTQSIELFEQLAEEMRRRAGDPSRIIAHDTICRQVANREDHLRAFAGRFDTVLFVCGRKSSNGKVLSEICRQANPRSHTIEEARELQPEWFDGVESVGICGATSTPKWLMQKVADAVSQIAGQQEVQHTK</sequence>
<evidence type="ECO:0000256" key="3">
    <source>
        <dbReference type="ARBA" id="ARBA00023004"/>
    </source>
</evidence>
<feature type="binding site" evidence="5">
    <location>
        <position position="40"/>
    </location>
    <ligand>
        <name>(2E)-4-hydroxy-3-methylbut-2-enyl diphosphate</name>
        <dbReference type="ChEBI" id="CHEBI:128753"/>
    </ligand>
</feature>
<reference evidence="6" key="1">
    <citation type="journal article" date="2021" name="PeerJ">
        <title>Extensive microbial diversity within the chicken gut microbiome revealed by metagenomics and culture.</title>
        <authorList>
            <person name="Gilroy R."/>
            <person name="Ravi A."/>
            <person name="Getino M."/>
            <person name="Pursley I."/>
            <person name="Horton D.L."/>
            <person name="Alikhan N.F."/>
            <person name="Baker D."/>
            <person name="Gharbi K."/>
            <person name="Hall N."/>
            <person name="Watson M."/>
            <person name="Adriaenssens E.M."/>
            <person name="Foster-Nyarko E."/>
            <person name="Jarju S."/>
            <person name="Secka A."/>
            <person name="Antonio M."/>
            <person name="Oren A."/>
            <person name="Chaudhuri R.R."/>
            <person name="La Ragione R."/>
            <person name="Hildebrand F."/>
            <person name="Pallen M.J."/>
        </authorList>
    </citation>
    <scope>NUCLEOTIDE SEQUENCE</scope>
    <source>
        <strain evidence="6">CHK169-11906</strain>
    </source>
</reference>
<feature type="binding site" evidence="5">
    <location>
        <position position="128"/>
    </location>
    <ligand>
        <name>(2E)-4-hydroxy-3-methylbut-2-enyl diphosphate</name>
        <dbReference type="ChEBI" id="CHEBI:128753"/>
    </ligand>
</feature>
<feature type="binding site" evidence="5">
    <location>
        <position position="227"/>
    </location>
    <ligand>
        <name>dimethylallyl diphosphate</name>
        <dbReference type="ChEBI" id="CHEBI:57623"/>
    </ligand>
</feature>
<dbReference type="EMBL" id="DWYR01000011">
    <property type="protein sequence ID" value="HJA98817.1"/>
    <property type="molecule type" value="Genomic_DNA"/>
</dbReference>
<feature type="binding site" evidence="5">
    <location>
        <position position="96"/>
    </location>
    <ligand>
        <name>[4Fe-4S] cluster</name>
        <dbReference type="ChEBI" id="CHEBI:49883"/>
    </ligand>
</feature>
<comment type="catalytic activity">
    <reaction evidence="5">
        <text>isopentenyl diphosphate + 2 oxidized [2Fe-2S]-[ferredoxin] + H2O = (2E)-4-hydroxy-3-methylbut-2-enyl diphosphate + 2 reduced [2Fe-2S]-[ferredoxin] + 2 H(+)</text>
        <dbReference type="Rhea" id="RHEA:24488"/>
        <dbReference type="Rhea" id="RHEA-COMP:10000"/>
        <dbReference type="Rhea" id="RHEA-COMP:10001"/>
        <dbReference type="ChEBI" id="CHEBI:15377"/>
        <dbReference type="ChEBI" id="CHEBI:15378"/>
        <dbReference type="ChEBI" id="CHEBI:33737"/>
        <dbReference type="ChEBI" id="CHEBI:33738"/>
        <dbReference type="ChEBI" id="CHEBI:128753"/>
        <dbReference type="ChEBI" id="CHEBI:128769"/>
        <dbReference type="EC" id="1.17.7.4"/>
    </reaction>
</comment>
<dbReference type="NCBIfam" id="NF002187">
    <property type="entry name" value="PRK01045.1-1"/>
    <property type="match status" value="1"/>
</dbReference>
<feature type="binding site" evidence="5">
    <location>
        <position position="226"/>
    </location>
    <ligand>
        <name>(2E)-4-hydroxy-3-methylbut-2-enyl diphosphate</name>
        <dbReference type="ChEBI" id="CHEBI:128753"/>
    </ligand>
</feature>
<proteinExistence type="inferred from homology"/>
<keyword evidence="3 5" id="KW-0408">Iron</keyword>
<feature type="binding site" evidence="5">
    <location>
        <position position="226"/>
    </location>
    <ligand>
        <name>dimethylallyl diphosphate</name>
        <dbReference type="ChEBI" id="CHEBI:57623"/>
    </ligand>
</feature>
<feature type="binding site" evidence="5">
    <location>
        <position position="225"/>
    </location>
    <ligand>
        <name>(2E)-4-hydroxy-3-methylbut-2-enyl diphosphate</name>
        <dbReference type="ChEBI" id="CHEBI:128753"/>
    </ligand>
</feature>
<comment type="pathway">
    <text evidence="5">Isoprenoid biosynthesis; dimethylallyl diphosphate biosynthesis; dimethylallyl diphosphate from (2E)-4-hydroxy-3-methylbutenyl diphosphate: step 1/1.</text>
</comment>
<keyword evidence="1 5" id="KW-0004">4Fe-4S</keyword>
<reference evidence="6" key="2">
    <citation type="submission" date="2021-04" db="EMBL/GenBank/DDBJ databases">
        <authorList>
            <person name="Gilroy R."/>
        </authorList>
    </citation>
    <scope>NUCLEOTIDE SEQUENCE</scope>
    <source>
        <strain evidence="6">CHK169-11906</strain>
    </source>
</reference>
<feature type="binding site" evidence="5">
    <location>
        <position position="40"/>
    </location>
    <ligand>
        <name>isopentenyl diphosphate</name>
        <dbReference type="ChEBI" id="CHEBI:128769"/>
    </ligand>
</feature>
<dbReference type="GO" id="GO:0051539">
    <property type="term" value="F:4 iron, 4 sulfur cluster binding"/>
    <property type="evidence" value="ECO:0007669"/>
    <property type="project" value="UniProtKB-UniRule"/>
</dbReference>
<evidence type="ECO:0000256" key="4">
    <source>
        <dbReference type="ARBA" id="ARBA00023014"/>
    </source>
</evidence>
<dbReference type="NCBIfam" id="TIGR00216">
    <property type="entry name" value="ispH_lytB"/>
    <property type="match status" value="1"/>
</dbReference>
<feature type="binding site" evidence="5">
    <location>
        <position position="226"/>
    </location>
    <ligand>
        <name>isopentenyl diphosphate</name>
        <dbReference type="ChEBI" id="CHEBI:128769"/>
    </ligand>
</feature>
<evidence type="ECO:0000256" key="5">
    <source>
        <dbReference type="HAMAP-Rule" id="MF_00191"/>
    </source>
</evidence>
<feature type="binding site" evidence="5">
    <location>
        <position position="225"/>
    </location>
    <ligand>
        <name>isopentenyl diphosphate</name>
        <dbReference type="ChEBI" id="CHEBI:128769"/>
    </ligand>
</feature>
<keyword evidence="4 5" id="KW-0411">Iron-sulfur</keyword>
<feature type="binding site" evidence="5">
    <location>
        <position position="128"/>
    </location>
    <ligand>
        <name>dimethylallyl diphosphate</name>
        <dbReference type="ChEBI" id="CHEBI:57623"/>
    </ligand>
</feature>
<dbReference type="Proteomes" id="UP000824259">
    <property type="component" value="Unassembled WGS sequence"/>
</dbReference>
<dbReference type="PANTHER" id="PTHR30426:SF0">
    <property type="entry name" value="4-HYDROXY-3-METHYLBUT-2-ENYL DIPHOSPHATE REDUCTASE"/>
    <property type="match status" value="1"/>
</dbReference>
<keyword evidence="5 6" id="KW-0560">Oxidoreductase</keyword>
<dbReference type="Pfam" id="PF02401">
    <property type="entry name" value="LYTB"/>
    <property type="match status" value="1"/>
</dbReference>
<protein>
    <recommendedName>
        <fullName evidence="5">4-hydroxy-3-methylbut-2-enyl diphosphate reductase</fullName>
        <shortName evidence="5">HMBPP reductase</shortName>
        <ecNumber evidence="5">1.17.7.4</ecNumber>
    </recommendedName>
</protein>
<feature type="binding site" evidence="5">
    <location>
        <position position="225"/>
    </location>
    <ligand>
        <name>dimethylallyl diphosphate</name>
        <dbReference type="ChEBI" id="CHEBI:57623"/>
    </ligand>
</feature>
<comment type="cofactor">
    <cofactor evidence="5">
        <name>[4Fe-4S] cluster</name>
        <dbReference type="ChEBI" id="CHEBI:49883"/>
    </cofactor>
    <text evidence="5">Binds 1 [4Fe-4S] cluster per subunit.</text>
</comment>
<feature type="binding site" evidence="5">
    <location>
        <position position="227"/>
    </location>
    <ligand>
        <name>isopentenyl diphosphate</name>
        <dbReference type="ChEBI" id="CHEBI:128769"/>
    </ligand>
</feature>
<organism evidence="6 7">
    <name type="scientific">Candidatus Alistipes avicola</name>
    <dbReference type="NCBI Taxonomy" id="2838432"/>
    <lineage>
        <taxon>Bacteria</taxon>
        <taxon>Pseudomonadati</taxon>
        <taxon>Bacteroidota</taxon>
        <taxon>Bacteroidia</taxon>
        <taxon>Bacteroidales</taxon>
        <taxon>Rikenellaceae</taxon>
        <taxon>Alistipes</taxon>
    </lineage>
</organism>
<feature type="binding site" evidence="5">
    <location>
        <position position="74"/>
    </location>
    <ligand>
        <name>(2E)-4-hydroxy-3-methylbut-2-enyl diphosphate</name>
        <dbReference type="ChEBI" id="CHEBI:128753"/>
    </ligand>
</feature>
<dbReference type="HAMAP" id="MF_00191">
    <property type="entry name" value="IspH"/>
    <property type="match status" value="1"/>
</dbReference>
<dbReference type="CDD" id="cd13944">
    <property type="entry name" value="lytB_ispH"/>
    <property type="match status" value="1"/>
</dbReference>
<comment type="caution">
    <text evidence="6">The sequence shown here is derived from an EMBL/GenBank/DDBJ whole genome shotgun (WGS) entry which is preliminary data.</text>
</comment>
<dbReference type="Gene3D" id="3.40.50.11270">
    <property type="match status" value="1"/>
</dbReference>
<dbReference type="GO" id="GO:0019288">
    <property type="term" value="P:isopentenyl diphosphate biosynthetic process, methylerythritol 4-phosphate pathway"/>
    <property type="evidence" value="ECO:0007669"/>
    <property type="project" value="UniProtKB-UniRule"/>
</dbReference>
<feature type="active site" description="Proton donor" evidence="5">
    <location>
        <position position="130"/>
    </location>
</feature>
<evidence type="ECO:0000256" key="2">
    <source>
        <dbReference type="ARBA" id="ARBA00022723"/>
    </source>
</evidence>
<comment type="function">
    <text evidence="5">Catalyzes the conversion of 1-hydroxy-2-methyl-2-(E)-butenyl 4-diphosphate (HMBPP) into a mixture of isopentenyl diphosphate (IPP) and dimethylallyl diphosphate (DMAPP). Acts in the terminal step of the DOXP/MEP pathway for isoprenoid precursor biosynthesis.</text>
</comment>
<comment type="catalytic activity">
    <reaction evidence="5">
        <text>dimethylallyl diphosphate + 2 oxidized [2Fe-2S]-[ferredoxin] + H2O = (2E)-4-hydroxy-3-methylbut-2-enyl diphosphate + 2 reduced [2Fe-2S]-[ferredoxin] + 2 H(+)</text>
        <dbReference type="Rhea" id="RHEA:24825"/>
        <dbReference type="Rhea" id="RHEA-COMP:10000"/>
        <dbReference type="Rhea" id="RHEA-COMP:10001"/>
        <dbReference type="ChEBI" id="CHEBI:15377"/>
        <dbReference type="ChEBI" id="CHEBI:15378"/>
        <dbReference type="ChEBI" id="CHEBI:33737"/>
        <dbReference type="ChEBI" id="CHEBI:33738"/>
        <dbReference type="ChEBI" id="CHEBI:57623"/>
        <dbReference type="ChEBI" id="CHEBI:128753"/>
        <dbReference type="EC" id="1.17.7.4"/>
    </reaction>
</comment>
<feature type="binding site" evidence="5">
    <location>
        <position position="269"/>
    </location>
    <ligand>
        <name>isopentenyl diphosphate</name>
        <dbReference type="ChEBI" id="CHEBI:128769"/>
    </ligand>
</feature>
<comment type="similarity">
    <text evidence="5">Belongs to the IspH family.</text>
</comment>
<dbReference type="GO" id="GO:0050992">
    <property type="term" value="P:dimethylallyl diphosphate biosynthetic process"/>
    <property type="evidence" value="ECO:0007669"/>
    <property type="project" value="UniProtKB-UniRule"/>
</dbReference>
<dbReference type="AlphaFoldDB" id="A0A9D2IF05"/>
<feature type="binding site" evidence="5">
    <location>
        <position position="128"/>
    </location>
    <ligand>
        <name>isopentenyl diphosphate</name>
        <dbReference type="ChEBI" id="CHEBI:128769"/>
    </ligand>
</feature>
<dbReference type="PANTHER" id="PTHR30426">
    <property type="entry name" value="4-HYDROXY-3-METHYLBUT-2-ENYL DIPHOSPHATE REDUCTASE"/>
    <property type="match status" value="1"/>
</dbReference>
<feature type="binding site" evidence="5">
    <location>
        <position position="12"/>
    </location>
    <ligand>
        <name>[4Fe-4S] cluster</name>
        <dbReference type="ChEBI" id="CHEBI:49883"/>
    </ligand>
</feature>
<evidence type="ECO:0000313" key="7">
    <source>
        <dbReference type="Proteomes" id="UP000824259"/>
    </source>
</evidence>
<dbReference type="GO" id="GO:0016114">
    <property type="term" value="P:terpenoid biosynthetic process"/>
    <property type="evidence" value="ECO:0007669"/>
    <property type="project" value="UniProtKB-UniRule"/>
</dbReference>
<name>A0A9D2IF05_9BACT</name>
<feature type="binding site" evidence="5">
    <location>
        <position position="269"/>
    </location>
    <ligand>
        <name>(2E)-4-hydroxy-3-methylbut-2-enyl diphosphate</name>
        <dbReference type="ChEBI" id="CHEBI:128753"/>
    </ligand>
</feature>
<feature type="binding site" evidence="5">
    <location>
        <position position="197"/>
    </location>
    <ligand>
        <name>[4Fe-4S] cluster</name>
        <dbReference type="ChEBI" id="CHEBI:49883"/>
    </ligand>
</feature>
<feature type="binding site" evidence="5">
    <location>
        <position position="166"/>
    </location>
    <ligand>
        <name>(2E)-4-hydroxy-3-methylbut-2-enyl diphosphate</name>
        <dbReference type="ChEBI" id="CHEBI:128753"/>
    </ligand>
</feature>
<feature type="binding site" evidence="5">
    <location>
        <position position="269"/>
    </location>
    <ligand>
        <name>dimethylallyl diphosphate</name>
        <dbReference type="ChEBI" id="CHEBI:57623"/>
    </ligand>
</feature>
<feature type="binding site" evidence="5">
    <location>
        <position position="40"/>
    </location>
    <ligand>
        <name>dimethylallyl diphosphate</name>
        <dbReference type="ChEBI" id="CHEBI:57623"/>
    </ligand>
</feature>